<dbReference type="InterPro" id="IPR036388">
    <property type="entry name" value="WH-like_DNA-bd_sf"/>
</dbReference>
<dbReference type="GO" id="GO:0003677">
    <property type="term" value="F:DNA binding"/>
    <property type="evidence" value="ECO:0007669"/>
    <property type="project" value="UniProtKB-KW"/>
</dbReference>
<dbReference type="Gene3D" id="1.10.10.10">
    <property type="entry name" value="Winged helix-like DNA-binding domain superfamily/Winged helix DNA-binding domain"/>
    <property type="match status" value="1"/>
</dbReference>
<comment type="caution">
    <text evidence="5">The sequence shown here is derived from an EMBL/GenBank/DDBJ whole genome shotgun (WGS) entry which is preliminary data.</text>
</comment>
<dbReference type="Pfam" id="PF07729">
    <property type="entry name" value="FCD"/>
    <property type="match status" value="1"/>
</dbReference>
<dbReference type="SUPFAM" id="SSF48008">
    <property type="entry name" value="GntR ligand-binding domain-like"/>
    <property type="match status" value="1"/>
</dbReference>
<proteinExistence type="predicted"/>
<dbReference type="InterPro" id="IPR036390">
    <property type="entry name" value="WH_DNA-bd_sf"/>
</dbReference>
<dbReference type="Proteomes" id="UP000243688">
    <property type="component" value="Unassembled WGS sequence"/>
</dbReference>
<dbReference type="SMART" id="SM00345">
    <property type="entry name" value="HTH_GNTR"/>
    <property type="match status" value="1"/>
</dbReference>
<name>A0A2A6E0C0_9BACL</name>
<organism evidence="5 6">
    <name type="scientific">Candidatus Reconcilbacillus cellulovorans</name>
    <dbReference type="NCBI Taxonomy" id="1906605"/>
    <lineage>
        <taxon>Bacteria</taxon>
        <taxon>Bacillati</taxon>
        <taxon>Bacillota</taxon>
        <taxon>Bacilli</taxon>
        <taxon>Bacillales</taxon>
        <taxon>Paenibacillaceae</taxon>
        <taxon>Candidatus Reconcilbacillus</taxon>
    </lineage>
</organism>
<sequence length="217" mass="25568">MDRIRDRIYDRLRADILELRLEPGRYLSEKELTDMLGVSRSPLREALVRLAQEELIETVPQKGSFVSRIDRRHVEEARFVREALETAIVREACRQSSRELSLTLKNLISLQELAASEHNLSRFLDIDDEFHRAIAYACGKQRTWRLLQQMNTHYYRLRRLRLSDDPDWMIILEQHRGIADAIAARDAERAERLMKEHLGRMLIEIGTLAAKYPHYFA</sequence>
<keyword evidence="3" id="KW-0804">Transcription</keyword>
<dbReference type="PROSITE" id="PS50949">
    <property type="entry name" value="HTH_GNTR"/>
    <property type="match status" value="1"/>
</dbReference>
<dbReference type="SUPFAM" id="SSF46785">
    <property type="entry name" value="Winged helix' DNA-binding domain"/>
    <property type="match status" value="1"/>
</dbReference>
<gene>
    <name evidence="5" type="ORF">BLM47_06985</name>
</gene>
<dbReference type="InterPro" id="IPR011711">
    <property type="entry name" value="GntR_C"/>
</dbReference>
<evidence type="ECO:0000259" key="4">
    <source>
        <dbReference type="PROSITE" id="PS50949"/>
    </source>
</evidence>
<accession>A0A2A6E0C0</accession>
<dbReference type="PANTHER" id="PTHR43537">
    <property type="entry name" value="TRANSCRIPTIONAL REGULATOR, GNTR FAMILY"/>
    <property type="match status" value="1"/>
</dbReference>
<feature type="domain" description="HTH gntR-type" evidence="4">
    <location>
        <begin position="2"/>
        <end position="69"/>
    </location>
</feature>
<dbReference type="PANTHER" id="PTHR43537:SF45">
    <property type="entry name" value="GNTR FAMILY REGULATORY PROTEIN"/>
    <property type="match status" value="1"/>
</dbReference>
<dbReference type="AlphaFoldDB" id="A0A2A6E0C0"/>
<dbReference type="PRINTS" id="PR00035">
    <property type="entry name" value="HTHGNTR"/>
</dbReference>
<dbReference type="Gene3D" id="1.20.120.530">
    <property type="entry name" value="GntR ligand-binding domain-like"/>
    <property type="match status" value="1"/>
</dbReference>
<dbReference type="SMART" id="SM00895">
    <property type="entry name" value="FCD"/>
    <property type="match status" value="1"/>
</dbReference>
<evidence type="ECO:0000313" key="5">
    <source>
        <dbReference type="EMBL" id="PDO10471.1"/>
    </source>
</evidence>
<dbReference type="CDD" id="cd07377">
    <property type="entry name" value="WHTH_GntR"/>
    <property type="match status" value="1"/>
</dbReference>
<evidence type="ECO:0000256" key="2">
    <source>
        <dbReference type="ARBA" id="ARBA00023125"/>
    </source>
</evidence>
<protein>
    <recommendedName>
        <fullName evidence="4">HTH gntR-type domain-containing protein</fullName>
    </recommendedName>
</protein>
<keyword evidence="2" id="KW-0238">DNA-binding</keyword>
<keyword evidence="1" id="KW-0805">Transcription regulation</keyword>
<evidence type="ECO:0000256" key="3">
    <source>
        <dbReference type="ARBA" id="ARBA00023163"/>
    </source>
</evidence>
<dbReference type="InterPro" id="IPR000524">
    <property type="entry name" value="Tscrpt_reg_HTH_GntR"/>
</dbReference>
<evidence type="ECO:0000256" key="1">
    <source>
        <dbReference type="ARBA" id="ARBA00023015"/>
    </source>
</evidence>
<dbReference type="InterPro" id="IPR008920">
    <property type="entry name" value="TF_FadR/GntR_C"/>
</dbReference>
<dbReference type="GO" id="GO:0003700">
    <property type="term" value="F:DNA-binding transcription factor activity"/>
    <property type="evidence" value="ECO:0007669"/>
    <property type="project" value="InterPro"/>
</dbReference>
<evidence type="ECO:0000313" key="6">
    <source>
        <dbReference type="Proteomes" id="UP000243688"/>
    </source>
</evidence>
<reference evidence="5 6" key="1">
    <citation type="submission" date="2016-12" db="EMBL/GenBank/DDBJ databases">
        <title>Candidatus Reconcilibacillus cellulovorans genome.</title>
        <authorList>
            <person name="Kolinko S."/>
            <person name="Wu Y.-W."/>
            <person name="Tachea F."/>
            <person name="Denzel E."/>
            <person name="Hiras J."/>
            <person name="Baecker N."/>
            <person name="Chan L.J."/>
            <person name="Eichorst S.A."/>
            <person name="Frey D."/>
            <person name="Adams P.D."/>
            <person name="Pray T."/>
            <person name="Tanjore D."/>
            <person name="Petzold C.J."/>
            <person name="Gladden J.M."/>
            <person name="Simmons B.A."/>
            <person name="Singer S.W."/>
        </authorList>
    </citation>
    <scope>NUCLEOTIDE SEQUENCE [LARGE SCALE GENOMIC DNA]</scope>
    <source>
        <strain evidence="5">JTherm</strain>
    </source>
</reference>
<dbReference type="Pfam" id="PF00392">
    <property type="entry name" value="GntR"/>
    <property type="match status" value="1"/>
</dbReference>
<dbReference type="EMBL" id="MOXJ01000014">
    <property type="protein sequence ID" value="PDO10471.1"/>
    <property type="molecule type" value="Genomic_DNA"/>
</dbReference>